<dbReference type="InterPro" id="IPR002528">
    <property type="entry name" value="MATE_fam"/>
</dbReference>
<gene>
    <name evidence="8" type="ORF">Sste5346_001036</name>
</gene>
<feature type="compositionally biased region" description="Low complexity" evidence="6">
    <location>
        <begin position="154"/>
        <end position="170"/>
    </location>
</feature>
<feature type="compositionally biased region" description="Acidic residues" evidence="6">
    <location>
        <begin position="82"/>
        <end position="92"/>
    </location>
</feature>
<protein>
    <recommendedName>
        <fullName evidence="10">MATE efflux family protein</fullName>
    </recommendedName>
</protein>
<evidence type="ECO:0000256" key="7">
    <source>
        <dbReference type="SAM" id="Phobius"/>
    </source>
</evidence>
<proteinExistence type="inferred from homology"/>
<comment type="caution">
    <text evidence="8">The sequence shown here is derived from an EMBL/GenBank/DDBJ whole genome shotgun (WGS) entry which is preliminary data.</text>
</comment>
<feature type="transmembrane region" description="Helical" evidence="7">
    <location>
        <begin position="411"/>
        <end position="433"/>
    </location>
</feature>
<evidence type="ECO:0000256" key="5">
    <source>
        <dbReference type="ARBA" id="ARBA00023136"/>
    </source>
</evidence>
<evidence type="ECO:0000256" key="1">
    <source>
        <dbReference type="ARBA" id="ARBA00004141"/>
    </source>
</evidence>
<feature type="region of interest" description="Disordered" evidence="6">
    <location>
        <begin position="122"/>
        <end position="177"/>
    </location>
</feature>
<accession>A0ABR3ZQX9</accession>
<feature type="region of interest" description="Disordered" evidence="6">
    <location>
        <begin position="1"/>
        <end position="22"/>
    </location>
</feature>
<keyword evidence="5 7" id="KW-0472">Membrane</keyword>
<evidence type="ECO:0000313" key="9">
    <source>
        <dbReference type="Proteomes" id="UP001583186"/>
    </source>
</evidence>
<feature type="transmembrane region" description="Helical" evidence="7">
    <location>
        <begin position="665"/>
        <end position="684"/>
    </location>
</feature>
<keyword evidence="9" id="KW-1185">Reference proteome</keyword>
<dbReference type="InterPro" id="IPR045069">
    <property type="entry name" value="MATE_euk"/>
</dbReference>
<feature type="region of interest" description="Disordered" evidence="6">
    <location>
        <begin position="58"/>
        <end position="101"/>
    </location>
</feature>
<comment type="similarity">
    <text evidence="2">Belongs to the multi antimicrobial extrusion (MATE) (TC 2.A.66.1) family.</text>
</comment>
<feature type="transmembrane region" description="Helical" evidence="7">
    <location>
        <begin position="565"/>
        <end position="588"/>
    </location>
</feature>
<feature type="compositionally biased region" description="Low complexity" evidence="6">
    <location>
        <begin position="61"/>
        <end position="73"/>
    </location>
</feature>
<feature type="compositionally biased region" description="Basic and acidic residues" evidence="6">
    <location>
        <begin position="192"/>
        <end position="204"/>
    </location>
</feature>
<evidence type="ECO:0000256" key="6">
    <source>
        <dbReference type="SAM" id="MobiDB-lite"/>
    </source>
</evidence>
<evidence type="ECO:0000313" key="8">
    <source>
        <dbReference type="EMBL" id="KAL1902594.1"/>
    </source>
</evidence>
<evidence type="ECO:0008006" key="10">
    <source>
        <dbReference type="Google" id="ProtNLM"/>
    </source>
</evidence>
<feature type="compositionally biased region" description="Basic and acidic residues" evidence="6">
    <location>
        <begin position="130"/>
        <end position="148"/>
    </location>
</feature>
<keyword evidence="4 7" id="KW-1133">Transmembrane helix</keyword>
<dbReference type="PANTHER" id="PTHR11206">
    <property type="entry name" value="MULTIDRUG RESISTANCE PROTEIN"/>
    <property type="match status" value="1"/>
</dbReference>
<dbReference type="CDD" id="cd13132">
    <property type="entry name" value="MATE_eukaryotic"/>
    <property type="match status" value="1"/>
</dbReference>
<name>A0ABR3ZQX9_9PEZI</name>
<dbReference type="Proteomes" id="UP001583186">
    <property type="component" value="Unassembled WGS sequence"/>
</dbReference>
<organism evidence="8 9">
    <name type="scientific">Sporothrix stenoceras</name>
    <dbReference type="NCBI Taxonomy" id="5173"/>
    <lineage>
        <taxon>Eukaryota</taxon>
        <taxon>Fungi</taxon>
        <taxon>Dikarya</taxon>
        <taxon>Ascomycota</taxon>
        <taxon>Pezizomycotina</taxon>
        <taxon>Sordariomycetes</taxon>
        <taxon>Sordariomycetidae</taxon>
        <taxon>Ophiostomatales</taxon>
        <taxon>Ophiostomataceae</taxon>
        <taxon>Sporothrix</taxon>
    </lineage>
</organism>
<comment type="subcellular location">
    <subcellularLocation>
        <location evidence="1">Membrane</location>
        <topology evidence="1">Multi-pass membrane protein</topology>
    </subcellularLocation>
</comment>
<sequence>MAPSSRPIPTGSPGTGNHRESIAGLASSFAASLADPSPLAQEVLARDIAELTPSEIEAENRAAASAPASYHSAGIVPYADGNQDDIDTDTDLDGPGSNGPYLYRRPSAIAYGNTRPILGVAASSGPALSKVEKLKSREAERSLLRDNHLLPPKHATASDSGHAGSSSAGGATDGREPGFFTRVYKSVFSTRRPKDTAEEERRLQGDGVDTVPTPGVPDERTALLTPTPPAPESDGSEVEPRLDEQWNAAVAAGQIHTTWQREAKTIAVYSRSLIITFMLQYSINITGVFAVGHIGKAELGAVSLAAMTASITFYAPCQGLATCLDTLCSQAYGSGHKFLVGLQLQRMCCFLLLLCIPLATVWVFSEDILKGLVPEREIAALAGLYLRILVISMPASAVFECSKRYMQAQGLFTANTYVLLIAAPLNIFLNWLFVWHLELGYIGAPISAVITQWLMPLLLFLYVYFIDGSQCWGGFTWRIFSNWGPMIKLALPGMIMVEAEFFAFEILTLGAGRFGSTTLAAQSILVTLTSTTYQLPFPMSVAASTRIANLIGAKLPNAAKTCANVATVAGVGLGVFNCLWVLIFRYQIPRLFTSDTDVIAIVAHTTPVVAFLQIFDGTACVASSLLRGVGRQEIGSYANLAAYYIVALPISFFTAFGLGWGLPGLWAGVGIGLLLVTIAEYAYLYSYNWNRAVEEAEVRNLSG</sequence>
<feature type="transmembrane region" description="Helical" evidence="7">
    <location>
        <begin position="641"/>
        <end position="659"/>
    </location>
</feature>
<feature type="transmembrane region" description="Helical" evidence="7">
    <location>
        <begin position="608"/>
        <end position="629"/>
    </location>
</feature>
<feature type="region of interest" description="Disordered" evidence="6">
    <location>
        <begin position="191"/>
        <end position="241"/>
    </location>
</feature>
<feature type="transmembrane region" description="Helical" evidence="7">
    <location>
        <begin position="347"/>
        <end position="365"/>
    </location>
</feature>
<dbReference type="EMBL" id="JAWCUI010000004">
    <property type="protein sequence ID" value="KAL1902594.1"/>
    <property type="molecule type" value="Genomic_DNA"/>
</dbReference>
<evidence type="ECO:0000256" key="3">
    <source>
        <dbReference type="ARBA" id="ARBA00022692"/>
    </source>
</evidence>
<feature type="transmembrane region" description="Helical" evidence="7">
    <location>
        <begin position="439"/>
        <end position="465"/>
    </location>
</feature>
<evidence type="ECO:0000256" key="4">
    <source>
        <dbReference type="ARBA" id="ARBA00022989"/>
    </source>
</evidence>
<feature type="transmembrane region" description="Helical" evidence="7">
    <location>
        <begin position="377"/>
        <end position="399"/>
    </location>
</feature>
<reference evidence="8 9" key="1">
    <citation type="journal article" date="2024" name="IMA Fungus">
        <title>IMA Genome - F19 : A genome assembly and annotation guide to empower mycologists, including annotated draft genome sequences of Ceratocystis pirilliformis, Diaporthe australafricana, Fusarium ophioides, Paecilomyces lecythidis, and Sporothrix stenoceras.</title>
        <authorList>
            <person name="Aylward J."/>
            <person name="Wilson A.M."/>
            <person name="Visagie C.M."/>
            <person name="Spraker J."/>
            <person name="Barnes I."/>
            <person name="Buitendag C."/>
            <person name="Ceriani C."/>
            <person name="Del Mar Angel L."/>
            <person name="du Plessis D."/>
            <person name="Fuchs T."/>
            <person name="Gasser K."/>
            <person name="Kramer D."/>
            <person name="Li W."/>
            <person name="Munsamy K."/>
            <person name="Piso A."/>
            <person name="Price J.L."/>
            <person name="Sonnekus B."/>
            <person name="Thomas C."/>
            <person name="van der Nest A."/>
            <person name="van Dijk A."/>
            <person name="van Heerden A."/>
            <person name="van Vuuren N."/>
            <person name="Yilmaz N."/>
            <person name="Duong T.A."/>
            <person name="van der Merwe N.A."/>
            <person name="Wingfield M.J."/>
            <person name="Wingfield B.D."/>
        </authorList>
    </citation>
    <scope>NUCLEOTIDE SEQUENCE [LARGE SCALE GENOMIC DNA]</scope>
    <source>
        <strain evidence="8 9">CMW 5346</strain>
    </source>
</reference>
<evidence type="ECO:0000256" key="2">
    <source>
        <dbReference type="ARBA" id="ARBA00010199"/>
    </source>
</evidence>
<dbReference type="Pfam" id="PF01554">
    <property type="entry name" value="MatE"/>
    <property type="match status" value="2"/>
</dbReference>
<dbReference type="NCBIfam" id="TIGR00797">
    <property type="entry name" value="matE"/>
    <property type="match status" value="1"/>
</dbReference>
<keyword evidence="3 7" id="KW-0812">Transmembrane</keyword>